<evidence type="ECO:0000313" key="11">
    <source>
        <dbReference type="Proteomes" id="UP000515511"/>
    </source>
</evidence>
<dbReference type="InterPro" id="IPR035906">
    <property type="entry name" value="MetI-like_sf"/>
</dbReference>
<proteinExistence type="inferred from homology"/>
<dbReference type="PROSITE" id="PS50928">
    <property type="entry name" value="ABC_TM1"/>
    <property type="match status" value="1"/>
</dbReference>
<feature type="transmembrane region" description="Helical" evidence="8">
    <location>
        <begin position="175"/>
        <end position="197"/>
    </location>
</feature>
<evidence type="ECO:0000259" key="9">
    <source>
        <dbReference type="PROSITE" id="PS50928"/>
    </source>
</evidence>
<comment type="subcellular location">
    <subcellularLocation>
        <location evidence="1 8">Cell membrane</location>
        <topology evidence="1 8">Multi-pass membrane protein</topology>
    </subcellularLocation>
</comment>
<keyword evidence="3 8" id="KW-0813">Transport</keyword>
<dbReference type="EMBL" id="CP043641">
    <property type="protein sequence ID" value="QNE34961.1"/>
    <property type="molecule type" value="Genomic_DNA"/>
</dbReference>
<evidence type="ECO:0000256" key="8">
    <source>
        <dbReference type="RuleBase" id="RU363032"/>
    </source>
</evidence>
<feature type="domain" description="ABC transmembrane type-1" evidence="9">
    <location>
        <begin position="63"/>
        <end position="251"/>
    </location>
</feature>
<dbReference type="Gene3D" id="1.10.3720.10">
    <property type="entry name" value="MetI-like"/>
    <property type="match status" value="1"/>
</dbReference>
<evidence type="ECO:0000313" key="10">
    <source>
        <dbReference type="EMBL" id="QNE34961.1"/>
    </source>
</evidence>
<dbReference type="RefSeq" id="WP_185278133.1">
    <property type="nucleotide sequence ID" value="NZ_CP043641.1"/>
</dbReference>
<keyword evidence="4" id="KW-1003">Cell membrane</keyword>
<dbReference type="AlphaFoldDB" id="A0A7G6Y8Z6"/>
<feature type="transmembrane region" description="Helical" evidence="8">
    <location>
        <begin position="12"/>
        <end position="33"/>
    </location>
</feature>
<gene>
    <name evidence="10" type="ORF">F1C12_07315</name>
</gene>
<organism evidence="10 11">
    <name type="scientific">Leifsonia shinshuensis</name>
    <dbReference type="NCBI Taxonomy" id="150026"/>
    <lineage>
        <taxon>Bacteria</taxon>
        <taxon>Bacillati</taxon>
        <taxon>Actinomycetota</taxon>
        <taxon>Actinomycetes</taxon>
        <taxon>Micrococcales</taxon>
        <taxon>Microbacteriaceae</taxon>
        <taxon>Leifsonia</taxon>
    </lineage>
</organism>
<dbReference type="GO" id="GO:0005886">
    <property type="term" value="C:plasma membrane"/>
    <property type="evidence" value="ECO:0007669"/>
    <property type="project" value="UniProtKB-SubCell"/>
</dbReference>
<feature type="transmembrane region" description="Helical" evidence="8">
    <location>
        <begin position="69"/>
        <end position="89"/>
    </location>
</feature>
<evidence type="ECO:0000256" key="5">
    <source>
        <dbReference type="ARBA" id="ARBA00022692"/>
    </source>
</evidence>
<evidence type="ECO:0000256" key="6">
    <source>
        <dbReference type="ARBA" id="ARBA00022989"/>
    </source>
</evidence>
<evidence type="ECO:0000256" key="3">
    <source>
        <dbReference type="ARBA" id="ARBA00022448"/>
    </source>
</evidence>
<keyword evidence="6 8" id="KW-1133">Transmembrane helix</keyword>
<dbReference type="Proteomes" id="UP000515511">
    <property type="component" value="Chromosome"/>
</dbReference>
<keyword evidence="7 8" id="KW-0472">Membrane</keyword>
<feature type="transmembrane region" description="Helical" evidence="8">
    <location>
        <begin position="203"/>
        <end position="223"/>
    </location>
</feature>
<protein>
    <submittedName>
        <fullName evidence="10">ABC transporter permease</fullName>
    </submittedName>
</protein>
<feature type="transmembrane region" description="Helical" evidence="8">
    <location>
        <begin position="235"/>
        <end position="254"/>
    </location>
</feature>
<dbReference type="CDD" id="cd06261">
    <property type="entry name" value="TM_PBP2"/>
    <property type="match status" value="1"/>
</dbReference>
<name>A0A7G6Y8Z6_9MICO</name>
<evidence type="ECO:0000256" key="4">
    <source>
        <dbReference type="ARBA" id="ARBA00022475"/>
    </source>
</evidence>
<dbReference type="GO" id="GO:0055085">
    <property type="term" value="P:transmembrane transport"/>
    <property type="evidence" value="ECO:0007669"/>
    <property type="project" value="InterPro"/>
</dbReference>
<evidence type="ECO:0000256" key="7">
    <source>
        <dbReference type="ARBA" id="ARBA00023136"/>
    </source>
</evidence>
<keyword evidence="5 8" id="KW-0812">Transmembrane</keyword>
<evidence type="ECO:0000256" key="1">
    <source>
        <dbReference type="ARBA" id="ARBA00004651"/>
    </source>
</evidence>
<comment type="similarity">
    <text evidence="2">Belongs to the binding-protein-dependent transport system permease family. CysTW subfamily.</text>
</comment>
<dbReference type="Pfam" id="PF00528">
    <property type="entry name" value="BPD_transp_1"/>
    <property type="match status" value="1"/>
</dbReference>
<evidence type="ECO:0000256" key="2">
    <source>
        <dbReference type="ARBA" id="ARBA00007069"/>
    </source>
</evidence>
<accession>A0A7G6Y8Z6</accession>
<sequence length="270" mass="28764">MKTAVLPRLMKVWLYVVLVILALPLLAMTALSLNQSRYGTFPFHFTFDWYANLSHDQALVDALLTSLNLATQATIFAVIVGTLLALGMARSRIYITAPINSLLLALLTVPALILAAGFVVVFGWLGLGSSTLGLILASIVTSLPFVVLIVSGRLRDLNPHYAEAAHSLGAGPLRTFLTITIPLIGPSIIAGGLLAFVITFNNFAIQLFLAPIGVSTLPVQIYSMVRLGVTPDVDALATIIILSTVLLVVILNWLSGNAAKLFTTSTNKGN</sequence>
<feature type="transmembrane region" description="Helical" evidence="8">
    <location>
        <begin position="101"/>
        <end position="125"/>
    </location>
</feature>
<dbReference type="SUPFAM" id="SSF161098">
    <property type="entry name" value="MetI-like"/>
    <property type="match status" value="1"/>
</dbReference>
<reference evidence="11" key="1">
    <citation type="submission" date="2019-09" db="EMBL/GenBank/DDBJ databases">
        <title>Antimicrobial potential of Antarctic Bacteria.</title>
        <authorList>
            <person name="Benaud N."/>
            <person name="Edwards R.J."/>
            <person name="Ferrari B.C."/>
        </authorList>
    </citation>
    <scope>NUCLEOTIDE SEQUENCE [LARGE SCALE GENOMIC DNA]</scope>
    <source>
        <strain evidence="11">INR9</strain>
    </source>
</reference>
<dbReference type="PANTHER" id="PTHR43848:SF2">
    <property type="entry name" value="PUTRESCINE TRANSPORT SYSTEM PERMEASE PROTEIN POTI"/>
    <property type="match status" value="1"/>
</dbReference>
<dbReference type="PANTHER" id="PTHR43848">
    <property type="entry name" value="PUTRESCINE TRANSPORT SYSTEM PERMEASE PROTEIN POTI"/>
    <property type="match status" value="1"/>
</dbReference>
<dbReference type="InterPro" id="IPR000515">
    <property type="entry name" value="MetI-like"/>
</dbReference>
<dbReference type="InterPro" id="IPR051789">
    <property type="entry name" value="Bact_Polyamine_Transport"/>
</dbReference>
<dbReference type="KEGG" id="lse:F1C12_07315"/>